<evidence type="ECO:0000313" key="3">
    <source>
        <dbReference type="Proteomes" id="UP000182932"/>
    </source>
</evidence>
<evidence type="ECO:0000259" key="1">
    <source>
        <dbReference type="PROSITE" id="PS51186"/>
    </source>
</evidence>
<accession>A0A975ZLI5</accession>
<dbReference type="Gene3D" id="3.40.630.30">
    <property type="match status" value="1"/>
</dbReference>
<dbReference type="Pfam" id="PF13302">
    <property type="entry name" value="Acetyltransf_3"/>
    <property type="match status" value="1"/>
</dbReference>
<feature type="domain" description="N-acetyltransferase" evidence="1">
    <location>
        <begin position="10"/>
        <end position="167"/>
    </location>
</feature>
<comment type="caution">
    <text evidence="2">The sequence shown here is derived from an EMBL/GenBank/DDBJ whole genome shotgun (WGS) entry which is preliminary data.</text>
</comment>
<dbReference type="PANTHER" id="PTHR43792">
    <property type="entry name" value="GNAT FAMILY, PUTATIVE (AFU_ORTHOLOGUE AFUA_3G00765)-RELATED-RELATED"/>
    <property type="match status" value="1"/>
</dbReference>
<keyword evidence="3" id="KW-1185">Reference proteome</keyword>
<dbReference type="SUPFAM" id="SSF55729">
    <property type="entry name" value="Acyl-CoA N-acyltransferases (Nat)"/>
    <property type="match status" value="1"/>
</dbReference>
<name>A0A975ZLI5_9RHOB</name>
<dbReference type="InterPro" id="IPR000182">
    <property type="entry name" value="GNAT_dom"/>
</dbReference>
<evidence type="ECO:0000313" key="2">
    <source>
        <dbReference type="EMBL" id="SEI60296.1"/>
    </source>
</evidence>
<dbReference type="InterPro" id="IPR016181">
    <property type="entry name" value="Acyl_CoA_acyltransferase"/>
</dbReference>
<proteinExistence type="predicted"/>
<dbReference type="RefSeq" id="WP_074834533.1">
    <property type="nucleotide sequence ID" value="NZ_CATMKJ010000003.1"/>
</dbReference>
<dbReference type="GeneID" id="80816625"/>
<dbReference type="AlphaFoldDB" id="A0A975ZLI5"/>
<dbReference type="PROSITE" id="PS51186">
    <property type="entry name" value="GNAT"/>
    <property type="match status" value="1"/>
</dbReference>
<dbReference type="PANTHER" id="PTHR43792:SF1">
    <property type="entry name" value="N-ACETYLTRANSFERASE DOMAIN-CONTAINING PROTEIN"/>
    <property type="match status" value="1"/>
</dbReference>
<protein>
    <submittedName>
        <fullName evidence="2">Protein N-acetyltransferase, RimJ/RimL family</fullName>
    </submittedName>
</protein>
<dbReference type="GO" id="GO:0016747">
    <property type="term" value="F:acyltransferase activity, transferring groups other than amino-acyl groups"/>
    <property type="evidence" value="ECO:0007669"/>
    <property type="project" value="InterPro"/>
</dbReference>
<gene>
    <name evidence="2" type="ORF">SAMN04487940_101355</name>
</gene>
<organism evidence="2 3">
    <name type="scientific">Marinovum algicola</name>
    <dbReference type="NCBI Taxonomy" id="42444"/>
    <lineage>
        <taxon>Bacteria</taxon>
        <taxon>Pseudomonadati</taxon>
        <taxon>Pseudomonadota</taxon>
        <taxon>Alphaproteobacteria</taxon>
        <taxon>Rhodobacterales</taxon>
        <taxon>Roseobacteraceae</taxon>
        <taxon>Marinovum</taxon>
    </lineage>
</organism>
<reference evidence="2 3" key="1">
    <citation type="submission" date="2016-10" db="EMBL/GenBank/DDBJ databases">
        <authorList>
            <person name="Varghese N."/>
            <person name="Submissions S."/>
        </authorList>
    </citation>
    <scope>NUCLEOTIDE SEQUENCE [LARGE SCALE GENOMIC DNA]</scope>
    <source>
        <strain evidence="2 3">FF3</strain>
    </source>
</reference>
<dbReference type="InterPro" id="IPR051531">
    <property type="entry name" value="N-acetyltransferase"/>
</dbReference>
<dbReference type="EMBL" id="FNYY01000001">
    <property type="protein sequence ID" value="SEI60296.1"/>
    <property type="molecule type" value="Genomic_DNA"/>
</dbReference>
<sequence length="199" mass="21637">MSLRLETQRLILRPPAPRDVPAMTEFYVSERSQYAGGFVSRARAWGHAAAILGHWQIRGYGLWMVTEKADDTGLGMVGPYCPDGRPETEIGWCLFEAAEGRGIAAKAARAAIADARARLGWTEIVHYIAPENTRSIALAERLGAVLDIAAAQPKPDTPCLVYRQPASAGRDGPQTARGIDMEISHDVDPLLQPKGYALD</sequence>
<dbReference type="Proteomes" id="UP000182932">
    <property type="component" value="Unassembled WGS sequence"/>
</dbReference>